<evidence type="ECO:0000313" key="8">
    <source>
        <dbReference type="RefSeq" id="XP_030530145.1"/>
    </source>
</evidence>
<feature type="region of interest" description="Disordered" evidence="6">
    <location>
        <begin position="396"/>
        <end position="431"/>
    </location>
</feature>
<evidence type="ECO:0000256" key="3">
    <source>
        <dbReference type="ARBA" id="ARBA00022782"/>
    </source>
</evidence>
<evidence type="ECO:0000256" key="2">
    <source>
        <dbReference type="ARBA" id="ARBA00022473"/>
    </source>
</evidence>
<keyword evidence="3 5" id="KW-0221">Differentiation</keyword>
<keyword evidence="2 5" id="KW-0217">Developmental protein</keyword>
<reference evidence="8" key="1">
    <citation type="submission" date="2025-08" db="UniProtKB">
        <authorList>
            <consortium name="RefSeq"/>
        </authorList>
    </citation>
    <scope>IDENTIFICATION</scope>
    <source>
        <tissue evidence="8">Leaf</tissue>
    </source>
</reference>
<name>A0A8B8P5L9_9MYRT</name>
<evidence type="ECO:0000256" key="1">
    <source>
        <dbReference type="ARBA" id="ARBA00008956"/>
    </source>
</evidence>
<evidence type="ECO:0000256" key="5">
    <source>
        <dbReference type="RuleBase" id="RU364012"/>
    </source>
</evidence>
<accession>A0A8B8P5L9</accession>
<protein>
    <recommendedName>
        <fullName evidence="5">FRIGIDA-like protein</fullName>
    </recommendedName>
</protein>
<organism evidence="7 8">
    <name type="scientific">Rhodamnia argentea</name>
    <dbReference type="NCBI Taxonomy" id="178133"/>
    <lineage>
        <taxon>Eukaryota</taxon>
        <taxon>Viridiplantae</taxon>
        <taxon>Streptophyta</taxon>
        <taxon>Embryophyta</taxon>
        <taxon>Tracheophyta</taxon>
        <taxon>Spermatophyta</taxon>
        <taxon>Magnoliopsida</taxon>
        <taxon>eudicotyledons</taxon>
        <taxon>Gunneridae</taxon>
        <taxon>Pentapetalae</taxon>
        <taxon>rosids</taxon>
        <taxon>malvids</taxon>
        <taxon>Myrtales</taxon>
        <taxon>Myrtaceae</taxon>
        <taxon>Myrtoideae</taxon>
        <taxon>Myrteae</taxon>
        <taxon>Australasian group</taxon>
        <taxon>Rhodamnia</taxon>
    </lineage>
</organism>
<sequence>MAGELVINTDRVQKFVGDLESQMNALSACTRLFATLSDRLHSLQRSLDDKSHSVESDLQSLVSSSHQALDSLCGRMASLPNRESFAVALVEERKAAALADLDNPSPSGACGLSESLRSFARRMDSSGLVKFLVSKRKESASLRAEMPAAIAEAVDPPRLVLDAVEEFLENKSAKVGVADKRWACGLLVQALFPEAKRADARRPEYARSVVERAAALLDAWRKQVESVTGAAEAGEESDGAIGPAEAVMILQMVVAFGLKSRFDEGFLRKLVVDFARRRDLAKLAVALDFGEKLADIIEELVKNGKEVEAVYFAAESGMTDRFSPASLLKSYLGNAKKNAQTVLKSGNNSMVSAEEASTIELSAIKTVVKCVEDQKLESVFSLDSLKKRAAILEKAKAERKKNSTCGSKPSNKRALGPSSSHGDGQSSSRPAKALKFANPSLSFGRRNPLPLAHLSSAVRYSTPYSYPGQGAYEVPSMTAYTPAYGRSHSPAEAQIVIQQEYSPSATYSPIIHRLAYSPIVDASGGASLYRAAPYVPPASHGMASHGMHDYDPHQHQYPSYGQ</sequence>
<dbReference type="GO" id="GO:0030154">
    <property type="term" value="P:cell differentiation"/>
    <property type="evidence" value="ECO:0007669"/>
    <property type="project" value="UniProtKB-KW"/>
</dbReference>
<evidence type="ECO:0000313" key="7">
    <source>
        <dbReference type="Proteomes" id="UP000827889"/>
    </source>
</evidence>
<dbReference type="InterPro" id="IPR012474">
    <property type="entry name" value="Frigida"/>
</dbReference>
<dbReference type="Pfam" id="PF07899">
    <property type="entry name" value="Frigida"/>
    <property type="match status" value="1"/>
</dbReference>
<evidence type="ECO:0000256" key="6">
    <source>
        <dbReference type="SAM" id="MobiDB-lite"/>
    </source>
</evidence>
<dbReference type="RefSeq" id="XP_030530145.1">
    <property type="nucleotide sequence ID" value="XM_030674285.2"/>
</dbReference>
<dbReference type="OrthoDB" id="1917867at2759"/>
<keyword evidence="4 5" id="KW-0287">Flowering</keyword>
<dbReference type="KEGG" id="rarg:115740715"/>
<dbReference type="PANTHER" id="PTHR31791:SF10">
    <property type="entry name" value="FRIGIDA-LIKE PROTEIN"/>
    <property type="match status" value="1"/>
</dbReference>
<gene>
    <name evidence="8" type="primary">LOC115740715</name>
</gene>
<comment type="similarity">
    <text evidence="1 5">Belongs to the Frigida family.</text>
</comment>
<dbReference type="Proteomes" id="UP000827889">
    <property type="component" value="Chromosome 4"/>
</dbReference>
<dbReference type="GO" id="GO:0009908">
    <property type="term" value="P:flower development"/>
    <property type="evidence" value="ECO:0007669"/>
    <property type="project" value="UniProtKB-KW"/>
</dbReference>
<dbReference type="PANTHER" id="PTHR31791">
    <property type="entry name" value="FRIGIDA-LIKE PROTEIN 3-RELATED"/>
    <property type="match status" value="1"/>
</dbReference>
<feature type="compositionally biased region" description="Low complexity" evidence="6">
    <location>
        <begin position="416"/>
        <end position="428"/>
    </location>
</feature>
<proteinExistence type="inferred from homology"/>
<dbReference type="GeneID" id="115740715"/>
<keyword evidence="7" id="KW-1185">Reference proteome</keyword>
<dbReference type="AlphaFoldDB" id="A0A8B8P5L9"/>
<evidence type="ECO:0000256" key="4">
    <source>
        <dbReference type="ARBA" id="ARBA00023089"/>
    </source>
</evidence>